<dbReference type="InterPro" id="IPR017978">
    <property type="entry name" value="GPCR_3_C"/>
</dbReference>
<dbReference type="InterPro" id="IPR000068">
    <property type="entry name" value="GPCR_3_Ca_sens_rcpt-rel"/>
</dbReference>
<feature type="transmembrane region" description="Helical" evidence="12">
    <location>
        <begin position="518"/>
        <end position="539"/>
    </location>
</feature>
<feature type="domain" description="G-protein coupled receptors family 3 profile" evidence="13">
    <location>
        <begin position="481"/>
        <end position="745"/>
    </location>
</feature>
<dbReference type="InterPro" id="IPR017979">
    <property type="entry name" value="GPCR_3_CS"/>
</dbReference>
<keyword evidence="6 12" id="KW-1133">Transmembrane helix</keyword>
<keyword evidence="3" id="KW-1003">Cell membrane</keyword>
<reference evidence="14 15" key="1">
    <citation type="journal article" date="2019" name="Proc. Natl. Acad. Sci. U.S.A.">
        <title>Regulatory changes in pterin and carotenoid genes underlie balanced color polymorphisms in the wall lizard.</title>
        <authorList>
            <person name="Andrade P."/>
            <person name="Pinho C."/>
            <person name="Perez I de Lanuza G."/>
            <person name="Afonso S."/>
            <person name="Brejcha J."/>
            <person name="Rubin C.J."/>
            <person name="Wallerman O."/>
            <person name="Pereira P."/>
            <person name="Sabatino S.J."/>
            <person name="Bellati A."/>
            <person name="Pellitteri-Rosa D."/>
            <person name="Bosakova Z."/>
            <person name="Bunikis I."/>
            <person name="Carretero M.A."/>
            <person name="Feiner N."/>
            <person name="Marsik P."/>
            <person name="Pauperio F."/>
            <person name="Salvi D."/>
            <person name="Soler L."/>
            <person name="While G.M."/>
            <person name="Uller T."/>
            <person name="Font E."/>
            <person name="Andersson L."/>
            <person name="Carneiro M."/>
        </authorList>
    </citation>
    <scope>NUCLEOTIDE SEQUENCE</scope>
</reference>
<dbReference type="InterPro" id="IPR000337">
    <property type="entry name" value="GPCR_3"/>
</dbReference>
<feature type="transmembrane region" description="Helical" evidence="12">
    <location>
        <begin position="638"/>
        <end position="663"/>
    </location>
</feature>
<feature type="transmembrane region" description="Helical" evidence="12">
    <location>
        <begin position="596"/>
        <end position="618"/>
    </location>
</feature>
<dbReference type="InterPro" id="IPR038550">
    <property type="entry name" value="GPCR_3_9-Cys_sf"/>
</dbReference>
<evidence type="ECO:0000256" key="2">
    <source>
        <dbReference type="ARBA" id="ARBA00007242"/>
    </source>
</evidence>
<dbReference type="InterPro" id="IPR028082">
    <property type="entry name" value="Peripla_BP_I"/>
</dbReference>
<feature type="transmembrane region" description="Helical" evidence="12">
    <location>
        <begin position="551"/>
        <end position="575"/>
    </location>
</feature>
<evidence type="ECO:0000256" key="4">
    <source>
        <dbReference type="ARBA" id="ARBA00022692"/>
    </source>
</evidence>
<feature type="transmembrane region" description="Helical" evidence="12">
    <location>
        <begin position="675"/>
        <end position="695"/>
    </location>
</feature>
<dbReference type="PANTHER" id="PTHR24061:SF599">
    <property type="entry name" value="G-PROTEIN COUPLED RECEPTORS FAMILY 3 PROFILE DOMAIN-CONTAINING PROTEIN"/>
    <property type="match status" value="1"/>
</dbReference>
<keyword evidence="15" id="KW-1185">Reference proteome</keyword>
<reference evidence="14" key="3">
    <citation type="submission" date="2025-09" db="UniProtKB">
        <authorList>
            <consortium name="Ensembl"/>
        </authorList>
    </citation>
    <scope>IDENTIFICATION</scope>
</reference>
<feature type="transmembrane region" description="Helical" evidence="12">
    <location>
        <begin position="480"/>
        <end position="506"/>
    </location>
</feature>
<dbReference type="OMA" id="VVYAETH"/>
<evidence type="ECO:0000256" key="1">
    <source>
        <dbReference type="ARBA" id="ARBA00004651"/>
    </source>
</evidence>
<comment type="subcellular location">
    <subcellularLocation>
        <location evidence="1">Cell membrane</location>
        <topology evidence="1">Multi-pass membrane protein</topology>
    </subcellularLocation>
</comment>
<dbReference type="PANTHER" id="PTHR24061">
    <property type="entry name" value="CALCIUM-SENSING RECEPTOR-RELATED"/>
    <property type="match status" value="1"/>
</dbReference>
<evidence type="ECO:0000256" key="9">
    <source>
        <dbReference type="ARBA" id="ARBA00023170"/>
    </source>
</evidence>
<evidence type="ECO:0000256" key="11">
    <source>
        <dbReference type="ARBA" id="ARBA00023224"/>
    </source>
</evidence>
<evidence type="ECO:0000256" key="10">
    <source>
        <dbReference type="ARBA" id="ARBA00023180"/>
    </source>
</evidence>
<dbReference type="Proteomes" id="UP000472272">
    <property type="component" value="Chromosome 13"/>
</dbReference>
<dbReference type="PROSITE" id="PS50259">
    <property type="entry name" value="G_PROTEIN_RECEP_F3_4"/>
    <property type="match status" value="1"/>
</dbReference>
<dbReference type="FunFam" id="2.10.50.30:FF:000002">
    <property type="entry name" value="Vomeronasal 2 receptor, h1"/>
    <property type="match status" value="1"/>
</dbReference>
<evidence type="ECO:0000256" key="6">
    <source>
        <dbReference type="ARBA" id="ARBA00022989"/>
    </source>
</evidence>
<evidence type="ECO:0000313" key="15">
    <source>
        <dbReference type="Proteomes" id="UP000472272"/>
    </source>
</evidence>
<dbReference type="PROSITE" id="PS00981">
    <property type="entry name" value="G_PROTEIN_RECEP_F3_3"/>
    <property type="match status" value="1"/>
</dbReference>
<name>A0A670JF80_PODMU</name>
<keyword evidence="11" id="KW-0807">Transducer</keyword>
<keyword evidence="10" id="KW-0325">Glycoprotein</keyword>
<dbReference type="Pfam" id="PF07562">
    <property type="entry name" value="NCD3G"/>
    <property type="match status" value="1"/>
</dbReference>
<dbReference type="PRINTS" id="PR01535">
    <property type="entry name" value="VOMERONASL2R"/>
</dbReference>
<dbReference type="PRINTS" id="PR00248">
    <property type="entry name" value="GPCRMGR"/>
</dbReference>
<reference evidence="14" key="2">
    <citation type="submission" date="2025-08" db="UniProtKB">
        <authorList>
            <consortium name="Ensembl"/>
        </authorList>
    </citation>
    <scope>IDENTIFICATION</scope>
</reference>
<evidence type="ECO:0000256" key="3">
    <source>
        <dbReference type="ARBA" id="ARBA00022475"/>
    </source>
</evidence>
<evidence type="ECO:0000313" key="14">
    <source>
        <dbReference type="Ensembl" id="ENSPMRP00000023066.1"/>
    </source>
</evidence>
<dbReference type="Pfam" id="PF00003">
    <property type="entry name" value="7tm_3"/>
    <property type="match status" value="1"/>
</dbReference>
<dbReference type="InterPro" id="IPR004073">
    <property type="entry name" value="GPCR_3_vmron_rcpt_2"/>
</dbReference>
<sequence length="746" mass="84147">MQVQWGFTFNPILKEINEDPRILPNVTLGFHIYDSYFNEKLTFQTTLNLLFSQKSAVPNYKCGTQKNLIAAIGGLDAETSLYMATILGTYKIPQVSYYLFGPSLSSKIQFPFIYRVVPNEEYQYIGIVQLLLHFEWTWVGIITLDDDKGENFVGRLMPRLSQSGICTAFTDKMPPLTDFSEMHEVYMKAENISHFFKNNSVNAIVVYSLGRVWILTAQWDFPALQFHRNWDLEVFQGALSFAVHSTEIREFKKFLLTLNPHSPTGDDFIQDFWEQAFDCVFLDSPVDGENDGTCTGKEKLESLSGPFFEMSMTPQSYSIYNAVYVIAHALHTMYSMKSKPRPNPQPWQIHPFLKRISFNNSAGDQLSLDGKGELESGFDIINWVTFPNKSFSRVKVGRWIHGLFQMSPASVCNDKCSPGSIRKKKDGEPFCCYDCDPCPEEMISDSKHDKCIRCPADQYPNKHQDGCLPKILNFLSYEEALSIILVFLALSFSVIAALVLGIFIKYKNTPIVKANNRSLTYTLLVALLLCFLCSLLFIGRPQIATCLLRQTTFGIIFSVAVSSVLAKTTTVVLAFMATRPGSRVRNWVGKKLATSIVLSCSLMQGALCTVWLCTAPPFPDLDMDSLSKEIVAECNEGSASMFYCVLGYMGFLALVSFIVAFFARTLPSTFNEAKFITFSMLVFCSVWVSFVPTYLSTKGKYMVVVEIFSILASSVGLLGCIFFPKCYIIALRPELNSKEQLTRRNN</sequence>
<keyword evidence="4 12" id="KW-0812">Transmembrane</keyword>
<evidence type="ECO:0000256" key="7">
    <source>
        <dbReference type="ARBA" id="ARBA00023040"/>
    </source>
</evidence>
<evidence type="ECO:0000259" key="13">
    <source>
        <dbReference type="PROSITE" id="PS50259"/>
    </source>
</evidence>
<dbReference type="CDD" id="cd15283">
    <property type="entry name" value="7tmC_V2R_pheromone"/>
    <property type="match status" value="1"/>
</dbReference>
<dbReference type="Gene3D" id="3.40.50.2300">
    <property type="match status" value="2"/>
</dbReference>
<feature type="transmembrane region" description="Helical" evidence="12">
    <location>
        <begin position="701"/>
        <end position="723"/>
    </location>
</feature>
<proteinExistence type="inferred from homology"/>
<dbReference type="InterPro" id="IPR011500">
    <property type="entry name" value="GPCR_3_9-Cys_dom"/>
</dbReference>
<dbReference type="GO" id="GO:0005886">
    <property type="term" value="C:plasma membrane"/>
    <property type="evidence" value="ECO:0007669"/>
    <property type="project" value="UniProtKB-SubCell"/>
</dbReference>
<evidence type="ECO:0000256" key="8">
    <source>
        <dbReference type="ARBA" id="ARBA00023136"/>
    </source>
</evidence>
<dbReference type="AlphaFoldDB" id="A0A670JF80"/>
<keyword evidence="5" id="KW-0732">Signal</keyword>
<evidence type="ECO:0000256" key="12">
    <source>
        <dbReference type="SAM" id="Phobius"/>
    </source>
</evidence>
<evidence type="ECO:0000256" key="5">
    <source>
        <dbReference type="ARBA" id="ARBA00022729"/>
    </source>
</evidence>
<dbReference type="GeneTree" id="ENSGT00950000182788"/>
<comment type="similarity">
    <text evidence="2">Belongs to the G-protein coupled receptor 3 family.</text>
</comment>
<dbReference type="SUPFAM" id="SSF53822">
    <property type="entry name" value="Periplasmic binding protein-like I"/>
    <property type="match status" value="1"/>
</dbReference>
<dbReference type="Pfam" id="PF01094">
    <property type="entry name" value="ANF_receptor"/>
    <property type="match status" value="1"/>
</dbReference>
<dbReference type="FunFam" id="3.40.50.2300:FF:000024">
    <property type="entry name" value="Vomeronasal 2, receptor 73"/>
    <property type="match status" value="1"/>
</dbReference>
<dbReference type="Gene3D" id="2.10.50.30">
    <property type="entry name" value="GPCR, family 3, nine cysteines domain"/>
    <property type="match status" value="1"/>
</dbReference>
<keyword evidence="7" id="KW-0297">G-protein coupled receptor</keyword>
<protein>
    <recommendedName>
        <fullName evidence="13">G-protein coupled receptors family 3 profile domain-containing protein</fullName>
    </recommendedName>
</protein>
<dbReference type="InterPro" id="IPR001828">
    <property type="entry name" value="ANF_lig-bd_rcpt"/>
</dbReference>
<keyword evidence="9" id="KW-0675">Receptor</keyword>
<organism evidence="14 15">
    <name type="scientific">Podarcis muralis</name>
    <name type="common">Wall lizard</name>
    <name type="synonym">Lacerta muralis</name>
    <dbReference type="NCBI Taxonomy" id="64176"/>
    <lineage>
        <taxon>Eukaryota</taxon>
        <taxon>Metazoa</taxon>
        <taxon>Chordata</taxon>
        <taxon>Craniata</taxon>
        <taxon>Vertebrata</taxon>
        <taxon>Euteleostomi</taxon>
        <taxon>Lepidosauria</taxon>
        <taxon>Squamata</taxon>
        <taxon>Bifurcata</taxon>
        <taxon>Unidentata</taxon>
        <taxon>Episquamata</taxon>
        <taxon>Laterata</taxon>
        <taxon>Lacertibaenia</taxon>
        <taxon>Lacertidae</taxon>
        <taxon>Podarcis</taxon>
    </lineage>
</organism>
<keyword evidence="8 12" id="KW-0472">Membrane</keyword>
<dbReference type="GO" id="GO:0004930">
    <property type="term" value="F:G protein-coupled receptor activity"/>
    <property type="evidence" value="ECO:0007669"/>
    <property type="project" value="UniProtKB-KW"/>
</dbReference>
<dbReference type="Ensembl" id="ENSPMRT00000024502.1">
    <property type="protein sequence ID" value="ENSPMRP00000023066.1"/>
    <property type="gene ID" value="ENSPMRG00000014973.1"/>
</dbReference>
<accession>A0A670JF80</accession>